<proteinExistence type="predicted"/>
<accession>A0ACC3NXU9</accession>
<protein>
    <submittedName>
        <fullName evidence="1">Uncharacterized protein</fullName>
    </submittedName>
</protein>
<sequence>MATNLSNWREPEHNIWAFQNVNTLLDTQTIQKGAESEPFESTLVQFDDFKLSRRDGQPVDLPSFLSETETDGIVVLKDGKIVFEHYDRTNSAKSTHIMMSMTKSVTGLVCGILADKGQMDVEALASTYVPEIEGTPYQNVTVRQLLDMRSGVKYDDSTPAYRKAAGWNKLEEGDKPTDLHEFISSFQADETPRIDGLDGAPFEYVSVNTDLVGWVNDLETTTPSEAFADDTQHPADRRESIWNETRRLDKRADMEAYACGK</sequence>
<evidence type="ECO:0000313" key="1">
    <source>
        <dbReference type="EMBL" id="KAK3724901.1"/>
    </source>
</evidence>
<name>A0ACC3NXU9_9PEZI</name>
<gene>
    <name evidence="1" type="ORF">LTR37_000949</name>
</gene>
<dbReference type="EMBL" id="JAUTXU010000004">
    <property type="protein sequence ID" value="KAK3724901.1"/>
    <property type="molecule type" value="Genomic_DNA"/>
</dbReference>
<keyword evidence="2" id="KW-1185">Reference proteome</keyword>
<evidence type="ECO:0000313" key="2">
    <source>
        <dbReference type="Proteomes" id="UP001281147"/>
    </source>
</evidence>
<comment type="caution">
    <text evidence="1">The sequence shown here is derived from an EMBL/GenBank/DDBJ whole genome shotgun (WGS) entry which is preliminary data.</text>
</comment>
<dbReference type="Proteomes" id="UP001281147">
    <property type="component" value="Unassembled WGS sequence"/>
</dbReference>
<organism evidence="1 2">
    <name type="scientific">Vermiconidia calcicola</name>
    <dbReference type="NCBI Taxonomy" id="1690605"/>
    <lineage>
        <taxon>Eukaryota</taxon>
        <taxon>Fungi</taxon>
        <taxon>Dikarya</taxon>
        <taxon>Ascomycota</taxon>
        <taxon>Pezizomycotina</taxon>
        <taxon>Dothideomycetes</taxon>
        <taxon>Dothideomycetidae</taxon>
        <taxon>Mycosphaerellales</taxon>
        <taxon>Extremaceae</taxon>
        <taxon>Vermiconidia</taxon>
    </lineage>
</organism>
<reference evidence="1" key="1">
    <citation type="submission" date="2023-07" db="EMBL/GenBank/DDBJ databases">
        <title>Black Yeasts Isolated from many extreme environments.</title>
        <authorList>
            <person name="Coleine C."/>
            <person name="Stajich J.E."/>
            <person name="Selbmann L."/>
        </authorList>
    </citation>
    <scope>NUCLEOTIDE SEQUENCE</scope>
    <source>
        <strain evidence="1">CCFEE 5714</strain>
    </source>
</reference>